<protein>
    <submittedName>
        <fullName evidence="1">Uncharacterized protein</fullName>
    </submittedName>
</protein>
<dbReference type="AlphaFoldDB" id="I0WPG3"/>
<evidence type="ECO:0000313" key="1">
    <source>
        <dbReference type="EMBL" id="EID78279.1"/>
    </source>
</evidence>
<reference evidence="1 2" key="1">
    <citation type="journal article" date="2012" name="J. Bacteriol.">
        <title>Draft genome sequence of the nitrophenol-degrading actinomycete Rhodococcus imtechensis RKJ300.</title>
        <authorList>
            <person name="Vikram S."/>
            <person name="Kumar S."/>
            <person name="Subramanian S."/>
            <person name="Raghava G.P."/>
        </authorList>
    </citation>
    <scope>NUCLEOTIDE SEQUENCE [LARGE SCALE GENOMIC DNA]</scope>
    <source>
        <strain evidence="1 2">RKJ300</strain>
    </source>
</reference>
<name>I0WPG3_RHOOP</name>
<dbReference type="EMBL" id="AJJH01000102">
    <property type="protein sequence ID" value="EID78279.1"/>
    <property type="molecule type" value="Genomic_DNA"/>
</dbReference>
<comment type="caution">
    <text evidence="1">The sequence shown here is derived from an EMBL/GenBank/DDBJ whole genome shotgun (WGS) entry which is preliminary data.</text>
</comment>
<organism evidence="1 2">
    <name type="scientific">Rhodococcus opacus RKJ300 = JCM 13270</name>
    <dbReference type="NCBI Taxonomy" id="1165867"/>
    <lineage>
        <taxon>Bacteria</taxon>
        <taxon>Bacillati</taxon>
        <taxon>Actinomycetota</taxon>
        <taxon>Actinomycetes</taxon>
        <taxon>Mycobacteriales</taxon>
        <taxon>Nocardiaceae</taxon>
        <taxon>Rhodococcus</taxon>
    </lineage>
</organism>
<accession>I0WPG3</accession>
<gene>
    <name evidence="1" type="ORF">W59_19218</name>
</gene>
<evidence type="ECO:0000313" key="2">
    <source>
        <dbReference type="Proteomes" id="UP000006447"/>
    </source>
</evidence>
<dbReference type="Proteomes" id="UP000006447">
    <property type="component" value="Unassembled WGS sequence"/>
</dbReference>
<proteinExistence type="predicted"/>
<sequence>MQDTEKILTDLGHPNTRLGTDHQIVSPSLRAALLRLGNL</sequence>
<dbReference type="PATRIC" id="fig|1165867.3.peg.3898"/>